<dbReference type="EMBL" id="JASJND010000007">
    <property type="protein sequence ID" value="MDJ1115345.1"/>
    <property type="molecule type" value="Genomic_DNA"/>
</dbReference>
<comment type="caution">
    <text evidence="1">The sequence shown here is derived from an EMBL/GenBank/DDBJ whole genome shotgun (WGS) entry which is preliminary data.</text>
</comment>
<organism evidence="1 2">
    <name type="scientific">Microbacterium dauci</name>
    <dbReference type="NCBI Taxonomy" id="3048008"/>
    <lineage>
        <taxon>Bacteria</taxon>
        <taxon>Bacillati</taxon>
        <taxon>Actinomycetota</taxon>
        <taxon>Actinomycetes</taxon>
        <taxon>Micrococcales</taxon>
        <taxon>Microbacteriaceae</taxon>
        <taxon>Microbacterium</taxon>
    </lineage>
</organism>
<keyword evidence="2" id="KW-1185">Reference proteome</keyword>
<evidence type="ECO:0000313" key="1">
    <source>
        <dbReference type="EMBL" id="MDJ1115345.1"/>
    </source>
</evidence>
<gene>
    <name evidence="1" type="ORF">QNI14_12890</name>
</gene>
<evidence type="ECO:0000313" key="2">
    <source>
        <dbReference type="Proteomes" id="UP001321481"/>
    </source>
</evidence>
<sequence>MAAQYGVEGGRQLRKSLRAAGDNLNDLKFVHGRAAGIAATRTRQLVPTVSGRLAATIRAAGTKTAAIVRIGNNTKVRYAGPIHWGWPKRNIRPNPFASLGAQQSEPTWLPLYRRYIDLTLHKIKGL</sequence>
<reference evidence="1 2" key="1">
    <citation type="submission" date="2023-05" db="EMBL/GenBank/DDBJ databases">
        <title>Microbacterium dauci sp.nov., Isolated from Carrot Rhizosphere Soil.</title>
        <authorList>
            <person name="Xiao Z."/>
            <person name="Zheng J."/>
        </authorList>
    </citation>
    <scope>NUCLEOTIDE SEQUENCE [LARGE SCALE GENOMIC DNA]</scope>
    <source>
        <strain evidence="1 2">LX3-4</strain>
    </source>
</reference>
<protein>
    <recommendedName>
        <fullName evidence="3">Bacteriophage HK97-gp10, tail-component</fullName>
    </recommendedName>
</protein>
<evidence type="ECO:0008006" key="3">
    <source>
        <dbReference type="Google" id="ProtNLM"/>
    </source>
</evidence>
<dbReference type="RefSeq" id="WP_283717022.1">
    <property type="nucleotide sequence ID" value="NZ_JASJND010000007.1"/>
</dbReference>
<dbReference type="Proteomes" id="UP001321481">
    <property type="component" value="Unassembled WGS sequence"/>
</dbReference>
<proteinExistence type="predicted"/>
<name>A0ABT6ZGQ8_9MICO</name>
<accession>A0ABT6ZGQ8</accession>